<proteinExistence type="predicted"/>
<dbReference type="EMBL" id="MLJW01000173">
    <property type="protein sequence ID" value="OIQ95095.1"/>
    <property type="molecule type" value="Genomic_DNA"/>
</dbReference>
<protein>
    <recommendedName>
        <fullName evidence="2">Heme oxygenase</fullName>
    </recommendedName>
</protein>
<dbReference type="Pfam" id="PF14518">
    <property type="entry name" value="Haem_oxygenas_2"/>
    <property type="match status" value="1"/>
</dbReference>
<evidence type="ECO:0000313" key="1">
    <source>
        <dbReference type="EMBL" id="OIQ95095.1"/>
    </source>
</evidence>
<evidence type="ECO:0008006" key="2">
    <source>
        <dbReference type="Google" id="ProtNLM"/>
    </source>
</evidence>
<reference evidence="1" key="1">
    <citation type="submission" date="2016-10" db="EMBL/GenBank/DDBJ databases">
        <title>Sequence of Gallionella enrichment culture.</title>
        <authorList>
            <person name="Poehlein A."/>
            <person name="Muehling M."/>
            <person name="Daniel R."/>
        </authorList>
    </citation>
    <scope>NUCLEOTIDE SEQUENCE</scope>
</reference>
<dbReference type="Gene3D" id="1.20.910.10">
    <property type="entry name" value="Heme oxygenase-like"/>
    <property type="match status" value="1"/>
</dbReference>
<organism evidence="1">
    <name type="scientific">mine drainage metagenome</name>
    <dbReference type="NCBI Taxonomy" id="410659"/>
    <lineage>
        <taxon>unclassified sequences</taxon>
        <taxon>metagenomes</taxon>
        <taxon>ecological metagenomes</taxon>
    </lineage>
</organism>
<sequence length="227" mass="24888">MTQSFYEQLLAETAEAAQSFRAIPVIRRTVAQGADRGLYLKFLASAYHHVRHTCPLLERAHGRCTEADHAYKTGLLAYLDEEQGHEAWILEDIAALGGDAAAVAAALPPLPVRLMVAYGYYAIDHISPYALLGMVHVLEGMSVALAHAAAGAIRASLRLDEKTPGFSYLTSHGALDVEHVDLFAALLERIDTPERRRVVIQAARDFYRLYGDIFRALDDEGDAKNAA</sequence>
<comment type="caution">
    <text evidence="1">The sequence shown here is derived from an EMBL/GenBank/DDBJ whole genome shotgun (WGS) entry which is preliminary data.</text>
</comment>
<accession>A0A1J5RSZ2</accession>
<dbReference type="SUPFAM" id="SSF48613">
    <property type="entry name" value="Heme oxygenase-like"/>
    <property type="match status" value="1"/>
</dbReference>
<dbReference type="AlphaFoldDB" id="A0A1J5RSZ2"/>
<gene>
    <name evidence="1" type="ORF">GALL_229000</name>
</gene>
<name>A0A1J5RSZ2_9ZZZZ</name>
<dbReference type="InterPro" id="IPR016084">
    <property type="entry name" value="Haem_Oase-like_multi-hlx"/>
</dbReference>